<keyword evidence="3" id="KW-0547">Nucleotide-binding</keyword>
<comment type="catalytic activity">
    <reaction evidence="9">
        <text>ATP + H2O = ADP + phosphate + H(+)</text>
        <dbReference type="Rhea" id="RHEA:13065"/>
        <dbReference type="ChEBI" id="CHEBI:15377"/>
        <dbReference type="ChEBI" id="CHEBI:15378"/>
        <dbReference type="ChEBI" id="CHEBI:30616"/>
        <dbReference type="ChEBI" id="CHEBI:43474"/>
        <dbReference type="ChEBI" id="CHEBI:456216"/>
        <dbReference type="EC" id="3.6.4.13"/>
    </reaction>
</comment>
<evidence type="ECO:0000259" key="12">
    <source>
        <dbReference type="PROSITE" id="PS50908"/>
    </source>
</evidence>
<dbReference type="EMBL" id="HBIO01022109">
    <property type="protein sequence ID" value="CAE0472195.1"/>
    <property type="molecule type" value="Transcribed_RNA"/>
</dbReference>
<dbReference type="GO" id="GO:0016787">
    <property type="term" value="F:hydrolase activity"/>
    <property type="evidence" value="ECO:0007669"/>
    <property type="project" value="UniProtKB-KW"/>
</dbReference>
<comment type="similarity">
    <text evidence="10">Belongs to the DExH box helicase family.</text>
</comment>
<dbReference type="InterPro" id="IPR007502">
    <property type="entry name" value="Helicase-assoc_dom"/>
</dbReference>
<feature type="region of interest" description="Disordered" evidence="11">
    <location>
        <begin position="154"/>
        <end position="183"/>
    </location>
</feature>
<dbReference type="GO" id="GO:0005634">
    <property type="term" value="C:nucleus"/>
    <property type="evidence" value="ECO:0007669"/>
    <property type="project" value="TreeGrafter"/>
</dbReference>
<evidence type="ECO:0000256" key="11">
    <source>
        <dbReference type="SAM" id="MobiDB-lite"/>
    </source>
</evidence>
<keyword evidence="8" id="KW-0175">Coiled coil</keyword>
<dbReference type="FunFam" id="3.40.50.300:FF:000325">
    <property type="entry name" value="ATP-dependent RNA helicase DHX29"/>
    <property type="match status" value="1"/>
</dbReference>
<evidence type="ECO:0000256" key="9">
    <source>
        <dbReference type="ARBA" id="ARBA00047984"/>
    </source>
</evidence>
<dbReference type="InterPro" id="IPR027417">
    <property type="entry name" value="P-loop_NTPase"/>
</dbReference>
<dbReference type="GO" id="GO:0005524">
    <property type="term" value="F:ATP binding"/>
    <property type="evidence" value="ECO:0007669"/>
    <property type="project" value="UniProtKB-KW"/>
</dbReference>
<protein>
    <recommendedName>
        <fullName evidence="2">RNA helicase</fullName>
        <ecNumber evidence="2">3.6.4.13</ecNumber>
    </recommendedName>
</protein>
<dbReference type="PROSITE" id="PS50908">
    <property type="entry name" value="RWD"/>
    <property type="match status" value="1"/>
</dbReference>
<feature type="compositionally biased region" description="Polar residues" evidence="11">
    <location>
        <begin position="81"/>
        <end position="90"/>
    </location>
</feature>
<evidence type="ECO:0000256" key="2">
    <source>
        <dbReference type="ARBA" id="ARBA00012552"/>
    </source>
</evidence>
<dbReference type="InterPro" id="IPR011709">
    <property type="entry name" value="DEAD-box_helicase_OB_fold"/>
</dbReference>
<dbReference type="CDD" id="cd18791">
    <property type="entry name" value="SF2_C_RHA"/>
    <property type="match status" value="1"/>
</dbReference>
<dbReference type="Gene3D" id="3.40.50.300">
    <property type="entry name" value="P-loop containing nucleotide triphosphate hydrolases"/>
    <property type="match status" value="2"/>
</dbReference>
<feature type="domain" description="Helicase ATP-binding" evidence="13">
    <location>
        <begin position="739"/>
        <end position="906"/>
    </location>
</feature>
<feature type="compositionally biased region" description="Polar residues" evidence="11">
    <location>
        <begin position="551"/>
        <end position="561"/>
    </location>
</feature>
<dbReference type="FunFam" id="1.20.120.1080:FF:000002">
    <property type="entry name" value="Putative ATP-dependent RNA helicase DHX36"/>
    <property type="match status" value="1"/>
</dbReference>
<dbReference type="PROSITE" id="PS00690">
    <property type="entry name" value="DEAH_ATP_HELICASE"/>
    <property type="match status" value="1"/>
</dbReference>
<evidence type="ECO:0000256" key="1">
    <source>
        <dbReference type="ARBA" id="ARBA00008792"/>
    </source>
</evidence>
<dbReference type="SMART" id="SM00487">
    <property type="entry name" value="DEXDc"/>
    <property type="match status" value="1"/>
</dbReference>
<dbReference type="PANTHER" id="PTHR18934:SF237">
    <property type="entry name" value="ATP-DEPENDENT DNA_RNA HELICASE DHX36"/>
    <property type="match status" value="1"/>
</dbReference>
<feature type="compositionally biased region" description="Low complexity" evidence="11">
    <location>
        <begin position="296"/>
        <end position="306"/>
    </location>
</feature>
<dbReference type="PANTHER" id="PTHR18934">
    <property type="entry name" value="ATP-DEPENDENT RNA HELICASE"/>
    <property type="match status" value="1"/>
</dbReference>
<evidence type="ECO:0000256" key="8">
    <source>
        <dbReference type="ARBA" id="ARBA00023054"/>
    </source>
</evidence>
<keyword evidence="7" id="KW-0694">RNA-binding</keyword>
<dbReference type="EC" id="3.6.4.13" evidence="2"/>
<name>A0A7S3QBY0_9STRA</name>
<dbReference type="SMART" id="SM00490">
    <property type="entry name" value="HELICc"/>
    <property type="match status" value="1"/>
</dbReference>
<keyword evidence="6" id="KW-0067">ATP-binding</keyword>
<dbReference type="Gene3D" id="3.10.110.10">
    <property type="entry name" value="Ubiquitin Conjugating Enzyme"/>
    <property type="match status" value="1"/>
</dbReference>
<feature type="region of interest" description="Disordered" evidence="11">
    <location>
        <begin position="285"/>
        <end position="307"/>
    </location>
</feature>
<sequence length="1539" mass="170127">MGPNSKRAQRAAASSANTPARARFSKPPSSGRGGRGGRGRGRGRGGKQGGRGQGGGRGGRGSNGRGGGGRGGDNVNKKKNGNSSAPTDSRANVIKKISKRVVARDSKNNGNSKSKHPLAGIDKSKLDEVTLSEELVQIVSKLLADLNVMQPSFEGGGDDTMEKKGAYTKTKSSNNDPSPINSMHSVEQLCRSDENQTEHSCTNDSLSEKVEQSSLILHLTSQLSFSAIHAQRACCAIQNWSLPGSSENSKKSKENNSSTTNDELKMGMAMDWLCLHLNEDDLKRGFRPNRKKKSSSKSSISAGSDSNRSLVQASISVERPNASDREWKNTVGRQERVLGFIRQGFNPVESERACEEIADMATNANHPLDDDASMAFLLSVLEKEIIGQEVIFDSASMAVADISYIASELEQELGALQAIFDGQFEIRRGLINRYILTITPHDDLLAPARSKECKLHVFLRPGYPVFLPPLLLFSNPSFPPSLLRQINIAMIRQAHSCIGQPVVFDAVNFLCDSLCDMQRKFIEEQEAIEMMAKIDLDAKKNRNRNVPRALNRQNNNTTTVLKNKEERGDAGERISQKKESGSESQETKVQSILNTDKTIAFMDTLRQTMGKRDHGSYLSKSKSTNESQTAGRRLPTPVAVATGDLANIIETVVKEQTEQPWLVSSEARAQDLDNEINDLSPEQQHEQRRVSKKLQNNLRNWHRAADQWHKQGGKRGEKEFKMLSQRQRLPAFQMEEKIVRTIGSNQISVVSGDTGCGKTTQVPQLVLDDMIRQNRGSEANIIVTQPRRISAIGVSERIASERCERVGETVGYSIRLENKRSAKTRLLLCTTGILLRRLQCDPDLASVSHVFVDEVHERDINTDFLLIILKDLLRRRKGLKLILMSATLNADTFSTYFGGCPTISIPGRTHPVQENRLEDILALTGHEIKAGSDYALKKRSHGTSPFSKSDLKRMYPNHDSKVISSLAIADESIVNYELIAALLEHIVLNGEEGAILVFMPGMMEITKTIEELCKKGVFADESKTIIYPLHSSLSTAEQTAVFEVPPKGMRKIVVATNIAETSITIEDVVYVVDSARVKENRQDEKNQMMTLVECWVSRASAKQRRGRAGRVRPGISYHMYSSHTHKQTMLDYQLPEMLRVGLEDLVLQILLLDLGEPSIFLTKAVDPPTALAIRNSLKLLEGLGAVNCEWQDSDSASSKEGVGIDSGDQSCRTLLVTSGLTALGFHLATLPVDPRVGKMMIYGALFGCIDPALTIAASMSARNPFMSPFDKRDEADAARKEFATEGSDHLTTLTAFNQWKSIRGNRGNKAAQLFARESFLSRMTLFQMEDLRKQFSKLLVDIGFLPKGFRLSDKKGGRGEGLREGQHSTERPDNGFNIHLLKAVLCAGLYPNIIVASNDQKKPAGTSAFQSLKGDVFLHPSTISFGEKKIESRYCCYHEIVKTSKTYARDATPVSKFALLLFGGNLKVYHAQGVITIDEWLKFRIAAKPATLVKHLRAQMENLLLRKIISPEEDIIESPEGKALIQAISTLFEKESNDE</sequence>
<dbReference type="SUPFAM" id="SSF54495">
    <property type="entry name" value="UBC-like"/>
    <property type="match status" value="1"/>
</dbReference>
<feature type="region of interest" description="Disordered" evidence="11">
    <location>
        <begin position="610"/>
        <end position="634"/>
    </location>
</feature>
<evidence type="ECO:0000256" key="6">
    <source>
        <dbReference type="ARBA" id="ARBA00022840"/>
    </source>
</evidence>
<evidence type="ECO:0000256" key="4">
    <source>
        <dbReference type="ARBA" id="ARBA00022801"/>
    </source>
</evidence>
<dbReference type="PROSITE" id="PS51192">
    <property type="entry name" value="HELICASE_ATP_BIND_1"/>
    <property type="match status" value="1"/>
</dbReference>
<proteinExistence type="inferred from homology"/>
<dbReference type="Gene3D" id="1.20.120.1080">
    <property type="match status" value="1"/>
</dbReference>
<gene>
    <name evidence="15" type="ORF">CDEB00056_LOCUS17048</name>
</gene>
<dbReference type="SUPFAM" id="SSF52540">
    <property type="entry name" value="P-loop containing nucleoside triphosphate hydrolases"/>
    <property type="match status" value="1"/>
</dbReference>
<reference evidence="15" key="1">
    <citation type="submission" date="2021-01" db="EMBL/GenBank/DDBJ databases">
        <authorList>
            <person name="Corre E."/>
            <person name="Pelletier E."/>
            <person name="Niang G."/>
            <person name="Scheremetjew M."/>
            <person name="Finn R."/>
            <person name="Kale V."/>
            <person name="Holt S."/>
            <person name="Cochrane G."/>
            <person name="Meng A."/>
            <person name="Brown T."/>
            <person name="Cohen L."/>
        </authorList>
    </citation>
    <scope>NUCLEOTIDE SEQUENCE</scope>
    <source>
        <strain evidence="15">MM31A-1</strain>
    </source>
</reference>
<dbReference type="PROSITE" id="PS51194">
    <property type="entry name" value="HELICASE_CTER"/>
    <property type="match status" value="1"/>
</dbReference>
<feature type="compositionally biased region" description="Polar residues" evidence="11">
    <location>
        <begin position="169"/>
        <end position="183"/>
    </location>
</feature>
<organism evidence="15">
    <name type="scientific">Chaetoceros debilis</name>
    <dbReference type="NCBI Taxonomy" id="122233"/>
    <lineage>
        <taxon>Eukaryota</taxon>
        <taxon>Sar</taxon>
        <taxon>Stramenopiles</taxon>
        <taxon>Ochrophyta</taxon>
        <taxon>Bacillariophyta</taxon>
        <taxon>Coscinodiscophyceae</taxon>
        <taxon>Chaetocerotophycidae</taxon>
        <taxon>Chaetocerotales</taxon>
        <taxon>Chaetocerotaceae</taxon>
        <taxon>Chaetoceros</taxon>
    </lineage>
</organism>
<feature type="compositionally biased region" description="Basic and acidic residues" evidence="11">
    <location>
        <begin position="562"/>
        <end position="581"/>
    </location>
</feature>
<dbReference type="InterPro" id="IPR016135">
    <property type="entry name" value="UBQ-conjugating_enzyme/RWD"/>
</dbReference>
<feature type="domain" description="Helicase C-terminal" evidence="14">
    <location>
        <begin position="982"/>
        <end position="1153"/>
    </location>
</feature>
<feature type="region of interest" description="Disordered" evidence="11">
    <location>
        <begin position="244"/>
        <end position="263"/>
    </location>
</feature>
<dbReference type="SMART" id="SM00847">
    <property type="entry name" value="HA2"/>
    <property type="match status" value="1"/>
</dbReference>
<keyword evidence="4" id="KW-0378">Hydrolase</keyword>
<feature type="region of interest" description="Disordered" evidence="11">
    <location>
        <begin position="543"/>
        <end position="589"/>
    </location>
</feature>
<dbReference type="GO" id="GO:0003723">
    <property type="term" value="F:RNA binding"/>
    <property type="evidence" value="ECO:0007669"/>
    <property type="project" value="UniProtKB-KW"/>
</dbReference>
<feature type="compositionally biased region" description="Low complexity" evidence="11">
    <location>
        <begin position="10"/>
        <end position="22"/>
    </location>
</feature>
<feature type="compositionally biased region" description="Polar residues" evidence="11">
    <location>
        <begin position="618"/>
        <end position="630"/>
    </location>
</feature>
<dbReference type="Pfam" id="PF05773">
    <property type="entry name" value="RWD"/>
    <property type="match status" value="1"/>
</dbReference>
<feature type="compositionally biased region" description="Basic residues" evidence="11">
    <location>
        <begin position="35"/>
        <end position="45"/>
    </location>
</feature>
<feature type="domain" description="RWD" evidence="12">
    <location>
        <begin position="411"/>
        <end position="517"/>
    </location>
</feature>
<comment type="similarity">
    <text evidence="1">Belongs to the DEAD box helicase family. DEAH subfamily.</text>
</comment>
<accession>A0A7S3QBY0</accession>
<dbReference type="InterPro" id="IPR011545">
    <property type="entry name" value="DEAD/DEAH_box_helicase_dom"/>
</dbReference>
<evidence type="ECO:0000256" key="10">
    <source>
        <dbReference type="ARBA" id="ARBA00060772"/>
    </source>
</evidence>
<dbReference type="InterPro" id="IPR014001">
    <property type="entry name" value="Helicase_ATP-bd"/>
</dbReference>
<dbReference type="GO" id="GO:0003724">
    <property type="term" value="F:RNA helicase activity"/>
    <property type="evidence" value="ECO:0007669"/>
    <property type="project" value="UniProtKB-EC"/>
</dbReference>
<dbReference type="Pfam" id="PF26026">
    <property type="entry name" value="RNA_hel_CTD"/>
    <property type="match status" value="1"/>
</dbReference>
<dbReference type="InterPro" id="IPR002464">
    <property type="entry name" value="DNA/RNA_helicase_DEAH_CS"/>
</dbReference>
<dbReference type="InterPro" id="IPR001650">
    <property type="entry name" value="Helicase_C-like"/>
</dbReference>
<feature type="compositionally biased region" description="Basic residues" evidence="11">
    <location>
        <begin position="285"/>
        <end position="295"/>
    </location>
</feature>
<evidence type="ECO:0000259" key="14">
    <source>
        <dbReference type="PROSITE" id="PS51194"/>
    </source>
</evidence>
<dbReference type="InterPro" id="IPR059023">
    <property type="entry name" value="RNA_hel_CTD"/>
</dbReference>
<evidence type="ECO:0000256" key="7">
    <source>
        <dbReference type="ARBA" id="ARBA00022884"/>
    </source>
</evidence>
<feature type="region of interest" description="Disordered" evidence="11">
    <location>
        <begin position="1"/>
        <end position="119"/>
    </location>
</feature>
<dbReference type="Pfam" id="PF21010">
    <property type="entry name" value="HA2_C"/>
    <property type="match status" value="1"/>
</dbReference>
<feature type="compositionally biased region" description="Gly residues" evidence="11">
    <location>
        <begin position="46"/>
        <end position="72"/>
    </location>
</feature>
<evidence type="ECO:0000259" key="13">
    <source>
        <dbReference type="PROSITE" id="PS51192"/>
    </source>
</evidence>
<dbReference type="InterPro" id="IPR006575">
    <property type="entry name" value="RWD_dom"/>
</dbReference>
<dbReference type="Pfam" id="PF00271">
    <property type="entry name" value="Helicase_C"/>
    <property type="match status" value="1"/>
</dbReference>
<evidence type="ECO:0000256" key="5">
    <source>
        <dbReference type="ARBA" id="ARBA00022806"/>
    </source>
</evidence>
<evidence type="ECO:0000256" key="3">
    <source>
        <dbReference type="ARBA" id="ARBA00022741"/>
    </source>
</evidence>
<dbReference type="Pfam" id="PF00270">
    <property type="entry name" value="DEAD"/>
    <property type="match status" value="1"/>
</dbReference>
<dbReference type="Pfam" id="PF07717">
    <property type="entry name" value="OB_NTP_bind"/>
    <property type="match status" value="1"/>
</dbReference>
<dbReference type="FunFam" id="3.40.50.300:FF:000526">
    <property type="entry name" value="DExH-box ATP-dependent RNA helicase DExH3"/>
    <property type="match status" value="1"/>
</dbReference>
<dbReference type="CDD" id="cd17917">
    <property type="entry name" value="DEXHc_RHA-like"/>
    <property type="match status" value="1"/>
</dbReference>
<dbReference type="SMART" id="SM00591">
    <property type="entry name" value="RWD"/>
    <property type="match status" value="1"/>
</dbReference>
<evidence type="ECO:0000313" key="15">
    <source>
        <dbReference type="EMBL" id="CAE0472195.1"/>
    </source>
</evidence>
<keyword evidence="5" id="KW-0347">Helicase</keyword>